<keyword evidence="4" id="KW-1185">Reference proteome</keyword>
<keyword evidence="2" id="KW-0472">Membrane</keyword>
<keyword evidence="2" id="KW-1133">Transmembrane helix</keyword>
<evidence type="ECO:0000256" key="1">
    <source>
        <dbReference type="SAM" id="MobiDB-lite"/>
    </source>
</evidence>
<reference evidence="4" key="1">
    <citation type="submission" date="2012-09" db="EMBL/GenBank/DDBJ databases">
        <title>Genome sequencing and comparative transcriptomics of race 1 and race 4 of banana pathogen: Fusarium oxysporum f. sp. cubense.</title>
        <authorList>
            <person name="Fang X."/>
            <person name="Huang J."/>
        </authorList>
    </citation>
    <scope>NUCLEOTIDE SEQUENCE [LARGE SCALE GENOMIC DNA]</scope>
    <source>
        <strain evidence="4">race 4</strain>
    </source>
</reference>
<dbReference type="Proteomes" id="UP000016929">
    <property type="component" value="Unassembled WGS sequence"/>
</dbReference>
<feature type="region of interest" description="Disordered" evidence="1">
    <location>
        <begin position="1"/>
        <end position="99"/>
    </location>
</feature>
<feature type="compositionally biased region" description="Polar residues" evidence="1">
    <location>
        <begin position="51"/>
        <end position="95"/>
    </location>
</feature>
<evidence type="ECO:0000256" key="2">
    <source>
        <dbReference type="SAM" id="Phobius"/>
    </source>
</evidence>
<gene>
    <name evidence="3" type="ORF">FOC4_g10007699</name>
</gene>
<dbReference type="OrthoDB" id="5430750at2759"/>
<dbReference type="EMBL" id="KB726989">
    <property type="protein sequence ID" value="EMT65596.1"/>
    <property type="molecule type" value="Genomic_DNA"/>
</dbReference>
<feature type="compositionally biased region" description="Basic and acidic residues" evidence="1">
    <location>
        <begin position="1"/>
        <end position="15"/>
    </location>
</feature>
<evidence type="ECO:0000313" key="3">
    <source>
        <dbReference type="EMBL" id="EMT65596.1"/>
    </source>
</evidence>
<reference evidence="4" key="2">
    <citation type="journal article" date="2014" name="PLoS ONE">
        <title>Genome and Transcriptome Analysis of the Fungal Pathogen Fusarium oxysporum f. sp. cubense Causing Banana Vascular Wilt Disease.</title>
        <authorList>
            <person name="Guo L."/>
            <person name="Han L."/>
            <person name="Yang L."/>
            <person name="Zeng H."/>
            <person name="Fan D."/>
            <person name="Zhu Y."/>
            <person name="Feng Y."/>
            <person name="Wang G."/>
            <person name="Peng C."/>
            <person name="Jiang X."/>
            <person name="Zhou D."/>
            <person name="Ni P."/>
            <person name="Liang C."/>
            <person name="Liu L."/>
            <person name="Wang J."/>
            <person name="Mao C."/>
            <person name="Fang X."/>
            <person name="Peng M."/>
            <person name="Huang J."/>
        </authorList>
    </citation>
    <scope>NUCLEOTIDE SEQUENCE [LARGE SCALE GENOMIC DNA]</scope>
    <source>
        <strain evidence="4">race 4</strain>
    </source>
</reference>
<organism evidence="3 4">
    <name type="scientific">Fusarium oxysporum f. sp. cubense (strain race 4)</name>
    <name type="common">Panama disease fungus</name>
    <dbReference type="NCBI Taxonomy" id="2502994"/>
    <lineage>
        <taxon>Eukaryota</taxon>
        <taxon>Fungi</taxon>
        <taxon>Dikarya</taxon>
        <taxon>Ascomycota</taxon>
        <taxon>Pezizomycotina</taxon>
        <taxon>Sordariomycetes</taxon>
        <taxon>Hypocreomycetidae</taxon>
        <taxon>Hypocreales</taxon>
        <taxon>Nectriaceae</taxon>
        <taxon>Fusarium</taxon>
        <taxon>Fusarium oxysporum species complex</taxon>
    </lineage>
</organism>
<accession>N1RJA2</accession>
<name>N1RJA2_FUSC4</name>
<feature type="transmembrane region" description="Helical" evidence="2">
    <location>
        <begin position="560"/>
        <end position="579"/>
    </location>
</feature>
<protein>
    <submittedName>
        <fullName evidence="3">Uncharacterized protein</fullName>
    </submittedName>
</protein>
<dbReference type="AlphaFoldDB" id="N1RJA2"/>
<evidence type="ECO:0000313" key="4">
    <source>
        <dbReference type="Proteomes" id="UP000016929"/>
    </source>
</evidence>
<sequence length="685" mass="77106">MSRDSRDHSSTHDCTTEVELYPRTTTQAIAVTEGHNGEGSLRPSQGDICHGQSSASQSSTPERLQSLAQTSDQVSDTQVRDMGSTNRHTSQNVTVENERLSPQVERMLLDAARDKMLFMLGATNQDPGNISISDYGFKTMHFKFDVRGSKPVKFGWESLSESADGIEAAQVNKAILDAWPETRESGWVSQDIIESDGRNPAIKVQWSSVGKAYQDDLNAVDKGPLAETRRDNIVSCGFESLWHSWCYAAKRERYKRQKVNLCTIKAEDLLSYCTSSGHQKGVQYFSIDAFACALTFDAPFSQHHNHRSPYFEIGYSASFFSSTFRGGYNLPFDHFSQGIIHWQIRYYRPISANAGNDLNCLLSKRQSATIGKGPEAVCLEEKRVRISFRVLKGNPRLFSIFVLVDDWRFIGTDVPHEIDDVKVGWERYGLKPRQKVIPITHYLFEICRVFEKCMEAWGEALDAIDGLVHVDLLRIVDEWLDEVAPSVKELQKDPYLRFTSICAAETVDNFNAAIRSIDERTAVIQKRVRKKVEEVNSLRDGLFNATSLRESTKAMALNQAIYVFTVVTVLFTPVSFLAVSDILHQSSVSQLTGQTFWALPFLNNPTEGTDIVPVPSSFRNSFIIMPLLTYALVIGVAWFVGQRNGTNALLDLLRELREILGQLIRSAWSLLPRIPRRGSGRSPYP</sequence>
<dbReference type="STRING" id="1229665.N1RJA2"/>
<dbReference type="HOGENOM" id="CLU_024992_1_0_1"/>
<feature type="transmembrane region" description="Helical" evidence="2">
    <location>
        <begin position="622"/>
        <end position="640"/>
    </location>
</feature>
<keyword evidence="2" id="KW-0812">Transmembrane</keyword>
<proteinExistence type="predicted"/>